<reference evidence="3 4" key="1">
    <citation type="submission" date="2015-06" db="EMBL/GenBank/DDBJ databases">
        <title>Expansion of signal transduction pathways in fungi by whole-genome duplication.</title>
        <authorList>
            <consortium name="DOE Joint Genome Institute"/>
            <person name="Corrochano L.M."/>
            <person name="Kuo A."/>
            <person name="Marcet-Houben M."/>
            <person name="Polaino S."/>
            <person name="Salamov A."/>
            <person name="Villalobos J.M."/>
            <person name="Alvarez M.I."/>
            <person name="Avalos J."/>
            <person name="Benito E.P."/>
            <person name="Benoit I."/>
            <person name="Burger G."/>
            <person name="Camino L.P."/>
            <person name="Canovas D."/>
            <person name="Cerda-Olmedo E."/>
            <person name="Cheng J.-F."/>
            <person name="Dominguez A."/>
            <person name="Elias M."/>
            <person name="Eslava A.P."/>
            <person name="Glaser F."/>
            <person name="Grimwood J."/>
            <person name="Gutierrez G."/>
            <person name="Heitman J."/>
            <person name="Henrissat B."/>
            <person name="Iturriaga E.A."/>
            <person name="Lang B.F."/>
            <person name="Lavin J.L."/>
            <person name="Lee S."/>
            <person name="Li W."/>
            <person name="Lindquist E."/>
            <person name="Lopez-Garcia S."/>
            <person name="Luque E.M."/>
            <person name="Marcos A.T."/>
            <person name="Martin J."/>
            <person name="Mccluskey K."/>
            <person name="Medina H.R."/>
            <person name="Miralles-Duran A."/>
            <person name="Miyazaki A."/>
            <person name="Munoz-Torres E."/>
            <person name="Oguiza J.A."/>
            <person name="Ohm R."/>
            <person name="Olmedo M."/>
            <person name="Orejas M."/>
            <person name="Ortiz-Castellanos L."/>
            <person name="Pisabarro A.G."/>
            <person name="Rodriguez-Romero J."/>
            <person name="Ruiz-Herrera J."/>
            <person name="Ruiz-Vazquez R."/>
            <person name="Sanz C."/>
            <person name="Schackwitz W."/>
            <person name="Schmutz J."/>
            <person name="Shahriari M."/>
            <person name="Shelest E."/>
            <person name="Silva-Franco F."/>
            <person name="Soanes D."/>
            <person name="Syed K."/>
            <person name="Tagua V.G."/>
            <person name="Talbot N.J."/>
            <person name="Thon M."/>
            <person name="De Vries R.P."/>
            <person name="Wiebenga A."/>
            <person name="Yadav J.S."/>
            <person name="Braun E.L."/>
            <person name="Baker S."/>
            <person name="Garre V."/>
            <person name="Horwitz B."/>
            <person name="Torres-Martinez S."/>
            <person name="Idnurm A."/>
            <person name="Herrera-Estrella A."/>
            <person name="Gabaldon T."/>
            <person name="Grigoriev I.V."/>
        </authorList>
    </citation>
    <scope>NUCLEOTIDE SEQUENCE [LARGE SCALE GENOMIC DNA]</scope>
    <source>
        <strain evidence="3 4">CBS 277.49</strain>
    </source>
</reference>
<dbReference type="EMBL" id="AMYB01000004">
    <property type="protein sequence ID" value="OAD03650.1"/>
    <property type="molecule type" value="Genomic_DNA"/>
</dbReference>
<feature type="transmembrane region" description="Helical" evidence="2">
    <location>
        <begin position="160"/>
        <end position="180"/>
    </location>
</feature>
<proteinExistence type="predicted"/>
<dbReference type="VEuPathDB" id="FungiDB:MUCCIDRAFT_110526"/>
<feature type="region of interest" description="Disordered" evidence="1">
    <location>
        <begin position="21"/>
        <end position="40"/>
    </location>
</feature>
<evidence type="ECO:0000313" key="3">
    <source>
        <dbReference type="EMBL" id="OAD03650.1"/>
    </source>
</evidence>
<feature type="transmembrane region" description="Helical" evidence="2">
    <location>
        <begin position="84"/>
        <end position="103"/>
    </location>
</feature>
<accession>A0A168LKN9</accession>
<keyword evidence="2" id="KW-0472">Membrane</keyword>
<dbReference type="OrthoDB" id="2270334at2759"/>
<keyword evidence="2" id="KW-0812">Transmembrane</keyword>
<dbReference type="Proteomes" id="UP000077051">
    <property type="component" value="Unassembled WGS sequence"/>
</dbReference>
<gene>
    <name evidence="3" type="ORF">MUCCIDRAFT_110526</name>
</gene>
<evidence type="ECO:0000313" key="4">
    <source>
        <dbReference type="Proteomes" id="UP000077051"/>
    </source>
</evidence>
<dbReference type="AlphaFoldDB" id="A0A168LKN9"/>
<protein>
    <submittedName>
        <fullName evidence="3">Uncharacterized protein</fullName>
    </submittedName>
</protein>
<organism evidence="3 4">
    <name type="scientific">Mucor lusitanicus CBS 277.49</name>
    <dbReference type="NCBI Taxonomy" id="747725"/>
    <lineage>
        <taxon>Eukaryota</taxon>
        <taxon>Fungi</taxon>
        <taxon>Fungi incertae sedis</taxon>
        <taxon>Mucoromycota</taxon>
        <taxon>Mucoromycotina</taxon>
        <taxon>Mucoromycetes</taxon>
        <taxon>Mucorales</taxon>
        <taxon>Mucorineae</taxon>
        <taxon>Mucoraceae</taxon>
        <taxon>Mucor</taxon>
    </lineage>
</organism>
<sequence>MAYSNTDTTYTQLDEKDLLPSYTDTIDSKSPMLPDTTTTHNKRIDEYSISSQYQHFKCQDMERNASPSMTAPTRTSSSSRRCKLVAHICLITGITFLVLAAVFKVESRSHISTSIDNDCPVRCITTCYSSLPFYQESADCTSSDKQQCDMYCGSVGMDSAHTYSVLFVVFVALGGLFVLVQLMSTCLRYCCLDYYYNKKT</sequence>
<comment type="caution">
    <text evidence="3">The sequence shown here is derived from an EMBL/GenBank/DDBJ whole genome shotgun (WGS) entry which is preliminary data.</text>
</comment>
<evidence type="ECO:0000256" key="1">
    <source>
        <dbReference type="SAM" id="MobiDB-lite"/>
    </source>
</evidence>
<keyword evidence="2" id="KW-1133">Transmembrane helix</keyword>
<keyword evidence="4" id="KW-1185">Reference proteome</keyword>
<evidence type="ECO:0000256" key="2">
    <source>
        <dbReference type="SAM" id="Phobius"/>
    </source>
</evidence>
<name>A0A168LKN9_MUCCL</name>